<dbReference type="PANTHER" id="PTHR35731:SF1">
    <property type="entry name" value="8-AMINO-7-OXONONANOATE SYNTHASE"/>
    <property type="match status" value="1"/>
</dbReference>
<keyword evidence="1" id="KW-0175">Coiled coil</keyword>
<dbReference type="EMBL" id="CP126209">
    <property type="protein sequence ID" value="WIA09961.1"/>
    <property type="molecule type" value="Genomic_DNA"/>
</dbReference>
<feature type="compositionally biased region" description="Low complexity" evidence="2">
    <location>
        <begin position="171"/>
        <end position="191"/>
    </location>
</feature>
<evidence type="ECO:0000313" key="3">
    <source>
        <dbReference type="EMBL" id="WIA09961.1"/>
    </source>
</evidence>
<sequence length="313" mass="33985">MLAPSCSVRATGSVLAAPWQARPVQVSVGCRRRCSSFVRGSPEGSAEFEGVGGDRDLQDALVQQLRVQVESQALKDEIKEDLRERVEGLKQIGEELIQQLDEELVIEKFRTDLESTQVLSDANEKLNELEEQLQQIKDQIKADQEDLRAFEVASASARSQGLFFKNLYQPEQDPQQQQEQGEGAASSSSSSKRNRMLIDPVAARQAAAVVASSAEDEMASPFRMYLFGYMAAVLALVVLQDVATADPKFALDGLYAALGLLLGVNALNERRALNQVLADKQRQLQQLQQQEDTAAAGAAASGSSALGSSSVEQ</sequence>
<proteinExistence type="predicted"/>
<protein>
    <submittedName>
        <fullName evidence="3">Uncharacterized protein</fullName>
    </submittedName>
</protein>
<feature type="region of interest" description="Disordered" evidence="2">
    <location>
        <begin position="171"/>
        <end position="193"/>
    </location>
</feature>
<evidence type="ECO:0000313" key="4">
    <source>
        <dbReference type="Proteomes" id="UP001244341"/>
    </source>
</evidence>
<accession>A0ABY8TQC9</accession>
<reference evidence="3 4" key="1">
    <citation type="submission" date="2023-05" db="EMBL/GenBank/DDBJ databases">
        <title>A 100% complete, gapless, phased diploid assembly of the Scenedesmus obliquus UTEX 3031 genome.</title>
        <authorList>
            <person name="Biondi T.C."/>
            <person name="Hanschen E.R."/>
            <person name="Kwon T."/>
            <person name="Eng W."/>
            <person name="Kruse C.P.S."/>
            <person name="Koehler S.I."/>
            <person name="Kunde Y."/>
            <person name="Gleasner C.D."/>
            <person name="You Mak K.T."/>
            <person name="Polle J."/>
            <person name="Hovde B.T."/>
            <person name="Starkenburg S.R."/>
        </authorList>
    </citation>
    <scope>NUCLEOTIDE SEQUENCE [LARGE SCALE GENOMIC DNA]</scope>
    <source>
        <strain evidence="3 4">DOE0152z</strain>
    </source>
</reference>
<dbReference type="Proteomes" id="UP001244341">
    <property type="component" value="Chromosome 2b"/>
</dbReference>
<evidence type="ECO:0000256" key="1">
    <source>
        <dbReference type="SAM" id="Coils"/>
    </source>
</evidence>
<gene>
    <name evidence="3" type="ORF">OEZ85_010173</name>
</gene>
<organism evidence="3 4">
    <name type="scientific">Tetradesmus obliquus</name>
    <name type="common">Green alga</name>
    <name type="synonym">Acutodesmus obliquus</name>
    <dbReference type="NCBI Taxonomy" id="3088"/>
    <lineage>
        <taxon>Eukaryota</taxon>
        <taxon>Viridiplantae</taxon>
        <taxon>Chlorophyta</taxon>
        <taxon>core chlorophytes</taxon>
        <taxon>Chlorophyceae</taxon>
        <taxon>CS clade</taxon>
        <taxon>Sphaeropleales</taxon>
        <taxon>Scenedesmaceae</taxon>
        <taxon>Tetradesmus</taxon>
    </lineage>
</organism>
<feature type="region of interest" description="Disordered" evidence="2">
    <location>
        <begin position="288"/>
        <end position="313"/>
    </location>
</feature>
<feature type="coiled-coil region" evidence="1">
    <location>
        <begin position="79"/>
        <end position="153"/>
    </location>
</feature>
<dbReference type="PANTHER" id="PTHR35731">
    <property type="entry name" value="8-AMINO-7-OXONONANOATE SYNTHASE"/>
    <property type="match status" value="1"/>
</dbReference>
<evidence type="ECO:0000256" key="2">
    <source>
        <dbReference type="SAM" id="MobiDB-lite"/>
    </source>
</evidence>
<name>A0ABY8TQC9_TETOB</name>
<keyword evidence="4" id="KW-1185">Reference proteome</keyword>